<evidence type="ECO:0000313" key="2">
    <source>
        <dbReference type="EMBL" id="GAX75638.1"/>
    </source>
</evidence>
<dbReference type="AlphaFoldDB" id="A0A250WXR2"/>
<evidence type="ECO:0000256" key="1">
    <source>
        <dbReference type="SAM" id="MobiDB-lite"/>
    </source>
</evidence>
<feature type="region of interest" description="Disordered" evidence="1">
    <location>
        <begin position="106"/>
        <end position="141"/>
    </location>
</feature>
<sequence>MATSVPDVMDKIIEKVNGLVGLKVLEKWCIMNWIFSHPKNCLPSLMNEISQESYPTLLQKGINYVGPQKYSMISNRNSYFNKPISSSPHLEGLETSNLGLVQRHHVGKENMKGGGEKKGIWQRQREEGGMLSVDNNKLKSE</sequence>
<reference evidence="2 3" key="1">
    <citation type="submission" date="2017-08" db="EMBL/GenBank/DDBJ databases">
        <title>Acidophilic green algal genome provides insights into adaptation to an acidic environment.</title>
        <authorList>
            <person name="Hirooka S."/>
            <person name="Hirose Y."/>
            <person name="Kanesaki Y."/>
            <person name="Higuchi S."/>
            <person name="Fujiwara T."/>
            <person name="Onuma R."/>
            <person name="Era A."/>
            <person name="Ohbayashi R."/>
            <person name="Uzuka A."/>
            <person name="Nozaki H."/>
            <person name="Yoshikawa H."/>
            <person name="Miyagishima S.Y."/>
        </authorList>
    </citation>
    <scope>NUCLEOTIDE SEQUENCE [LARGE SCALE GENOMIC DNA]</scope>
    <source>
        <strain evidence="2 3">NIES-2499</strain>
    </source>
</reference>
<dbReference type="Proteomes" id="UP000232323">
    <property type="component" value="Unassembled WGS sequence"/>
</dbReference>
<comment type="caution">
    <text evidence="2">The sequence shown here is derived from an EMBL/GenBank/DDBJ whole genome shotgun (WGS) entry which is preliminary data.</text>
</comment>
<dbReference type="EMBL" id="BEGY01000013">
    <property type="protein sequence ID" value="GAX75638.1"/>
    <property type="molecule type" value="Genomic_DNA"/>
</dbReference>
<protein>
    <submittedName>
        <fullName evidence="2">Uncharacterized protein</fullName>
    </submittedName>
</protein>
<accession>A0A250WXR2</accession>
<proteinExistence type="predicted"/>
<name>A0A250WXR2_9CHLO</name>
<evidence type="ECO:0000313" key="3">
    <source>
        <dbReference type="Proteomes" id="UP000232323"/>
    </source>
</evidence>
<organism evidence="2 3">
    <name type="scientific">Chlamydomonas eustigma</name>
    <dbReference type="NCBI Taxonomy" id="1157962"/>
    <lineage>
        <taxon>Eukaryota</taxon>
        <taxon>Viridiplantae</taxon>
        <taxon>Chlorophyta</taxon>
        <taxon>core chlorophytes</taxon>
        <taxon>Chlorophyceae</taxon>
        <taxon>CS clade</taxon>
        <taxon>Chlamydomonadales</taxon>
        <taxon>Chlamydomonadaceae</taxon>
        <taxon>Chlamydomonas</taxon>
    </lineage>
</organism>
<feature type="compositionally biased region" description="Basic and acidic residues" evidence="1">
    <location>
        <begin position="107"/>
        <end position="128"/>
    </location>
</feature>
<gene>
    <name evidence="2" type="ORF">CEUSTIGMA_g3082.t1</name>
</gene>
<keyword evidence="3" id="KW-1185">Reference proteome</keyword>